<accession>A0A810QHL9</accession>
<feature type="coiled-coil region" evidence="1">
    <location>
        <begin position="177"/>
        <end position="204"/>
    </location>
</feature>
<feature type="coiled-coil region" evidence="1">
    <location>
        <begin position="392"/>
        <end position="419"/>
    </location>
</feature>
<gene>
    <name evidence="2" type="ORF">MM59RIKEN_26450</name>
</gene>
<evidence type="ECO:0000256" key="1">
    <source>
        <dbReference type="SAM" id="Coils"/>
    </source>
</evidence>
<keyword evidence="1" id="KW-0175">Coiled coil</keyword>
<dbReference type="Proteomes" id="UP000679848">
    <property type="component" value="Chromosome"/>
</dbReference>
<proteinExistence type="predicted"/>
<dbReference type="EMBL" id="AP023420">
    <property type="protein sequence ID" value="BCK85326.1"/>
    <property type="molecule type" value="Genomic_DNA"/>
</dbReference>
<name>A0A810QHL9_9FIRM</name>
<sequence length="593" mass="69111">MFNLIELSLYGKDENQVFSYPFVAGINYFKGKNDTGKTEFYTFLDYMFGSSINLSEKDWFKGSLQSAELVFLYDNRKFAIKRFIDDPNKNFFRYFDEDESEQIRLSEYRAKLNSIFSSDQTTLRELRTFVEEDIGYRTFTLFNFFGENRQGVLNDFFDKCSRLEYSIKLPALLNYIFNKNIARINDLKKQEEELKSQLDSLEWKVSKNDDIRGRVNHQLKVLGIHKVFTGKNSNDILGEIAALQNSLEKDESSSRSQTITELEAMYTSLDEQIKKQRNLESDHKQFIEDEVKQKVLLDKLQEIVGQKAEYMYLVEPLISLVSDLDKSISFNKYLIQESTTRELKKQRDKVRQQILANKSRFEIYSVSQKTQAITLIKEYLSYYDDNLNNDNLLSIRKKLKSIREEIRMLQNENDTEKLNNLSMDITRLYKSSVDVSELAEFDFNKDGFHISYLKNGNILQPQISDTEENNATSQIKNYYTGSMARHTLIQLCGYLGFLRMLIKEGKYPLIPFLVIDHISKPFDSKNQKALGAVLHEAYRDIQKSDMQVILFDDEDASNLGIIPDLCTDLLNEEKSGFNPFYTPAKGTSEDTTN</sequence>
<dbReference type="KEGG" id="pfaa:MM59RIKEN_26450"/>
<keyword evidence="3" id="KW-1185">Reference proteome</keyword>
<dbReference type="AlphaFoldDB" id="A0A810QHL9"/>
<organism evidence="2 3">
    <name type="scientific">Pusillibacter faecalis</name>
    <dbReference type="NCBI Taxonomy" id="2714358"/>
    <lineage>
        <taxon>Bacteria</taxon>
        <taxon>Bacillati</taxon>
        <taxon>Bacillota</taxon>
        <taxon>Clostridia</taxon>
        <taxon>Eubacteriales</taxon>
        <taxon>Oscillospiraceae</taxon>
        <taxon>Pusillibacter</taxon>
    </lineage>
</organism>
<evidence type="ECO:0000313" key="3">
    <source>
        <dbReference type="Proteomes" id="UP000679848"/>
    </source>
</evidence>
<evidence type="ECO:0008006" key="4">
    <source>
        <dbReference type="Google" id="ProtNLM"/>
    </source>
</evidence>
<dbReference type="RefSeq" id="WP_228300540.1">
    <property type="nucleotide sequence ID" value="NZ_AP023420.1"/>
</dbReference>
<protein>
    <recommendedName>
        <fullName evidence="4">DUF2326 domain-containing protein</fullName>
    </recommendedName>
</protein>
<evidence type="ECO:0000313" key="2">
    <source>
        <dbReference type="EMBL" id="BCK85326.1"/>
    </source>
</evidence>
<reference evidence="2" key="1">
    <citation type="submission" date="2020-09" db="EMBL/GenBank/DDBJ databases">
        <title>New species isolated from human feces.</title>
        <authorList>
            <person name="Kitahara M."/>
            <person name="Shigeno Y."/>
            <person name="Shime M."/>
            <person name="Matsumoto Y."/>
            <person name="Nakamura S."/>
            <person name="Motooka D."/>
            <person name="Fukuoka S."/>
            <person name="Nishikawa H."/>
            <person name="Benno Y."/>
        </authorList>
    </citation>
    <scope>NUCLEOTIDE SEQUENCE</scope>
    <source>
        <strain evidence="2">MM59</strain>
    </source>
</reference>